<evidence type="ECO:0000256" key="1">
    <source>
        <dbReference type="ARBA" id="ARBA00006941"/>
    </source>
</evidence>
<comment type="similarity">
    <text evidence="1 2">Belongs to the casein kinase 2 subunit beta family.</text>
</comment>
<evidence type="ECO:0000313" key="4">
    <source>
        <dbReference type="EMBL" id="CAL5998585.1"/>
    </source>
</evidence>
<keyword evidence="5" id="KW-1185">Reference proteome</keyword>
<evidence type="ECO:0000313" key="5">
    <source>
        <dbReference type="Proteomes" id="UP001642409"/>
    </source>
</evidence>
<proteinExistence type="inferred from homology"/>
<dbReference type="PRINTS" id="PR00472">
    <property type="entry name" value="CASNKINASEII"/>
</dbReference>
<keyword evidence="3" id="KW-0808">Transferase</keyword>
<dbReference type="Proteomes" id="UP001642409">
    <property type="component" value="Unassembled WGS sequence"/>
</dbReference>
<dbReference type="PANTHER" id="PTHR11740:SF0">
    <property type="entry name" value="CASEIN KINASE II SUBUNIT BETA"/>
    <property type="match status" value="1"/>
</dbReference>
<sequence>MAFTLLYSDEQNSEPVVSTTQHQLFQSKYMVDVPIEFVLDQFNHTDLKQYFLRYNEAFDQLTNALSANDEDLISDVEPMILYGLLHKRYVQSDAGLSKMHKLVLNKTFGTCLRQGCDDCLLAPISVSDKPGIAPFCVYCCKCNCVYQFYGENEVDGSFFGTDLAHLLFLKYPNTEEKLKSQKDIDEEMVYCGKQLFGFEIAWDKMK</sequence>
<evidence type="ECO:0000313" key="3">
    <source>
        <dbReference type="EMBL" id="CAI9912707.1"/>
    </source>
</evidence>
<dbReference type="EMBL" id="CAXDID020000038">
    <property type="protein sequence ID" value="CAL5998585.1"/>
    <property type="molecule type" value="Genomic_DNA"/>
</dbReference>
<dbReference type="SUPFAM" id="SSF57798">
    <property type="entry name" value="Casein kinase II beta subunit"/>
    <property type="match status" value="1"/>
</dbReference>
<dbReference type="GO" id="GO:0005956">
    <property type="term" value="C:protein kinase CK2 complex"/>
    <property type="evidence" value="ECO:0007669"/>
    <property type="project" value="UniProtKB-UniRule"/>
</dbReference>
<gene>
    <name evidence="4" type="ORF">HINF_LOCUS15807</name>
    <name evidence="3" type="ORF">HINF_LOCUS352</name>
</gene>
<reference evidence="4 5" key="2">
    <citation type="submission" date="2024-07" db="EMBL/GenBank/DDBJ databases">
        <authorList>
            <person name="Akdeniz Z."/>
        </authorList>
    </citation>
    <scope>NUCLEOTIDE SEQUENCE [LARGE SCALE GENOMIC DNA]</scope>
</reference>
<evidence type="ECO:0000256" key="2">
    <source>
        <dbReference type="RuleBase" id="RU361268"/>
    </source>
</evidence>
<dbReference type="AlphaFoldDB" id="A0AA86N470"/>
<dbReference type="SMART" id="SM01085">
    <property type="entry name" value="CK_II_beta"/>
    <property type="match status" value="1"/>
</dbReference>
<protein>
    <recommendedName>
        <fullName evidence="2">Casein kinase II subunit beta</fullName>
        <shortName evidence="2">CK II beta</shortName>
    </recommendedName>
</protein>
<dbReference type="EMBL" id="CATOUU010000003">
    <property type="protein sequence ID" value="CAI9912707.1"/>
    <property type="molecule type" value="Genomic_DNA"/>
</dbReference>
<keyword evidence="3" id="KW-0418">Kinase</keyword>
<dbReference type="InterPro" id="IPR035991">
    <property type="entry name" value="Casein_kinase_II_beta-like"/>
</dbReference>
<dbReference type="Gene3D" id="1.10.1820.10">
    <property type="entry name" value="protein kinase ck2 holoenzyme, chain C, domain 1"/>
    <property type="match status" value="1"/>
</dbReference>
<dbReference type="GO" id="GO:0019887">
    <property type="term" value="F:protein kinase regulator activity"/>
    <property type="evidence" value="ECO:0007669"/>
    <property type="project" value="InterPro"/>
</dbReference>
<comment type="caution">
    <text evidence="3">The sequence shown here is derived from an EMBL/GenBank/DDBJ whole genome shotgun (WGS) entry which is preliminary data.</text>
</comment>
<name>A0AA86N470_9EUKA</name>
<organism evidence="3">
    <name type="scientific">Hexamita inflata</name>
    <dbReference type="NCBI Taxonomy" id="28002"/>
    <lineage>
        <taxon>Eukaryota</taxon>
        <taxon>Metamonada</taxon>
        <taxon>Diplomonadida</taxon>
        <taxon>Hexamitidae</taxon>
        <taxon>Hexamitinae</taxon>
        <taxon>Hexamita</taxon>
    </lineage>
</organism>
<reference evidence="3" key="1">
    <citation type="submission" date="2023-06" db="EMBL/GenBank/DDBJ databases">
        <authorList>
            <person name="Kurt Z."/>
        </authorList>
    </citation>
    <scope>NUCLEOTIDE SEQUENCE</scope>
</reference>
<dbReference type="PANTHER" id="PTHR11740">
    <property type="entry name" value="CASEIN KINASE II SUBUNIT BETA"/>
    <property type="match status" value="1"/>
</dbReference>
<accession>A0AA86N470</accession>
<dbReference type="GO" id="GO:0016301">
    <property type="term" value="F:kinase activity"/>
    <property type="evidence" value="ECO:0007669"/>
    <property type="project" value="UniProtKB-KW"/>
</dbReference>
<comment type="subunit">
    <text evidence="2">Tetramer of two alpha and two beta subunits.</text>
</comment>
<dbReference type="GO" id="GO:0005737">
    <property type="term" value="C:cytoplasm"/>
    <property type="evidence" value="ECO:0007669"/>
    <property type="project" value="TreeGrafter"/>
</dbReference>
<dbReference type="InterPro" id="IPR000704">
    <property type="entry name" value="Casein_kinase_II_reg-sub"/>
</dbReference>
<dbReference type="Gene3D" id="2.20.25.20">
    <property type="match status" value="1"/>
</dbReference>
<dbReference type="InterPro" id="IPR016149">
    <property type="entry name" value="Casein_kin_II_reg-sub_N"/>
</dbReference>
<dbReference type="Pfam" id="PF01214">
    <property type="entry name" value="CK_II_beta"/>
    <property type="match status" value="1"/>
</dbReference>